<feature type="transmembrane region" description="Helical" evidence="1">
    <location>
        <begin position="64"/>
        <end position="86"/>
    </location>
</feature>
<comment type="caution">
    <text evidence="2">The sequence shown here is derived from an EMBL/GenBank/DDBJ whole genome shotgun (WGS) entry which is preliminary data.</text>
</comment>
<evidence type="ECO:0000313" key="3">
    <source>
        <dbReference type="Proteomes" id="UP000078336"/>
    </source>
</evidence>
<sequence>MIPLPFRMGLSYRKEVGIYLKIKQLEGEKMMNETVVIVSIVSLIVIILLIGIPIRLTRFIGEGIARLVIGALFIFLINVVGGVLGIHLPINLFTVAVTGFLGIPGVVALIFLQQYVIS</sequence>
<dbReference type="AlphaFoldDB" id="A0A178T6L1"/>
<reference evidence="2 3" key="1">
    <citation type="submission" date="2016-03" db="EMBL/GenBank/DDBJ databases">
        <title>Spore heat resistance.</title>
        <authorList>
            <person name="Boekhorst J."/>
            <person name="Berendsen E.M."/>
            <person name="Wells-Bennik M.H."/>
            <person name="Kuipers O.P."/>
        </authorList>
    </citation>
    <scope>NUCLEOTIDE SEQUENCE [LARGE SCALE GENOMIC DNA]</scope>
    <source>
        <strain evidence="2 3">AF16</strain>
    </source>
</reference>
<organism evidence="2 3">
    <name type="scientific">Anoxybacillus flavithermus</name>
    <dbReference type="NCBI Taxonomy" id="33934"/>
    <lineage>
        <taxon>Bacteria</taxon>
        <taxon>Bacillati</taxon>
        <taxon>Bacillota</taxon>
        <taxon>Bacilli</taxon>
        <taxon>Bacillales</taxon>
        <taxon>Anoxybacillaceae</taxon>
        <taxon>Anoxybacillus</taxon>
    </lineage>
</organism>
<dbReference type="PATRIC" id="fig|33934.7.peg.295"/>
<name>A0A178T6L1_9BACL</name>
<dbReference type="EMBL" id="LUCQ01000141">
    <property type="protein sequence ID" value="OAO76977.1"/>
    <property type="molecule type" value="Genomic_DNA"/>
</dbReference>
<dbReference type="InterPro" id="IPR010001">
    <property type="entry name" value="BofA"/>
</dbReference>
<keyword evidence="1" id="KW-0812">Transmembrane</keyword>
<dbReference type="NCBIfam" id="TIGR02862">
    <property type="entry name" value="spore_BofA"/>
    <property type="match status" value="1"/>
</dbReference>
<feature type="transmembrane region" description="Helical" evidence="1">
    <location>
        <begin position="92"/>
        <end position="112"/>
    </location>
</feature>
<proteinExistence type="predicted"/>
<evidence type="ECO:0000313" key="2">
    <source>
        <dbReference type="EMBL" id="OAO76977.1"/>
    </source>
</evidence>
<gene>
    <name evidence="2" type="ORF">TAF16_2354</name>
</gene>
<dbReference type="Pfam" id="PF07441">
    <property type="entry name" value="BofA"/>
    <property type="match status" value="1"/>
</dbReference>
<protein>
    <submittedName>
        <fullName evidence="2">Inhibitor of pro-sigmaK processing BofA</fullName>
    </submittedName>
</protein>
<keyword evidence="3" id="KW-1185">Reference proteome</keyword>
<dbReference type="Proteomes" id="UP000078336">
    <property type="component" value="Unassembled WGS sequence"/>
</dbReference>
<accession>A0A178T6L1</accession>
<keyword evidence="1" id="KW-0472">Membrane</keyword>
<feature type="transmembrane region" description="Helical" evidence="1">
    <location>
        <begin position="34"/>
        <end position="52"/>
    </location>
</feature>
<keyword evidence="1" id="KW-1133">Transmembrane helix</keyword>
<evidence type="ECO:0000256" key="1">
    <source>
        <dbReference type="SAM" id="Phobius"/>
    </source>
</evidence>